<dbReference type="EMBL" id="BMWP01000012">
    <property type="protein sequence ID" value="GGW35858.1"/>
    <property type="molecule type" value="Genomic_DNA"/>
</dbReference>
<reference evidence="4" key="2">
    <citation type="submission" date="2020-09" db="EMBL/GenBank/DDBJ databases">
        <authorList>
            <person name="Sun Q."/>
            <person name="Kim S."/>
        </authorList>
    </citation>
    <scope>NUCLEOTIDE SEQUENCE</scope>
    <source>
        <strain evidence="4">KCTC 12113</strain>
    </source>
</reference>
<dbReference type="Pfam" id="PF00884">
    <property type="entry name" value="Sulfatase"/>
    <property type="match status" value="1"/>
</dbReference>
<proteinExistence type="inferred from homology"/>
<dbReference type="Gene3D" id="3.30.1120.10">
    <property type="match status" value="1"/>
</dbReference>
<keyword evidence="2" id="KW-0378">Hydrolase</keyword>
<dbReference type="Proteomes" id="UP000634668">
    <property type="component" value="Unassembled WGS sequence"/>
</dbReference>
<dbReference type="AlphaFoldDB" id="A0A918IXV6"/>
<protein>
    <submittedName>
        <fullName evidence="4">Arylsulfatase</fullName>
    </submittedName>
</protein>
<dbReference type="PANTHER" id="PTHR42693">
    <property type="entry name" value="ARYLSULFATASE FAMILY MEMBER"/>
    <property type="match status" value="1"/>
</dbReference>
<dbReference type="InterPro" id="IPR050738">
    <property type="entry name" value="Sulfatase"/>
</dbReference>
<dbReference type="PROSITE" id="PS51257">
    <property type="entry name" value="PROKAR_LIPOPROTEIN"/>
    <property type="match status" value="1"/>
</dbReference>
<reference evidence="4" key="1">
    <citation type="journal article" date="2014" name="Int. J. Syst. Evol. Microbiol.">
        <title>Complete genome sequence of Corynebacterium casei LMG S-19264T (=DSM 44701T), isolated from a smear-ripened cheese.</title>
        <authorList>
            <consortium name="US DOE Joint Genome Institute (JGI-PGF)"/>
            <person name="Walter F."/>
            <person name="Albersmeier A."/>
            <person name="Kalinowski J."/>
            <person name="Ruckert C."/>
        </authorList>
    </citation>
    <scope>NUCLEOTIDE SEQUENCE</scope>
    <source>
        <strain evidence="4">KCTC 12113</strain>
    </source>
</reference>
<feature type="domain" description="Sulfatase N-terminal" evidence="3">
    <location>
        <begin position="30"/>
        <end position="336"/>
    </location>
</feature>
<dbReference type="GO" id="GO:0004065">
    <property type="term" value="F:arylsulfatase activity"/>
    <property type="evidence" value="ECO:0007669"/>
    <property type="project" value="TreeGrafter"/>
</dbReference>
<dbReference type="InterPro" id="IPR017850">
    <property type="entry name" value="Alkaline_phosphatase_core_sf"/>
</dbReference>
<sequence>MKFHSFLLAVVILLVGCKSVILKKDNNDKPNIIVILIDDAGYVDFGFMGSKDLETPNIDKLAKNGVVLTDAHVTSTVCAPSRAGLISGKYQQRFGFEANGTGSKESGEIGLADDVVTIADVFQQNNYKTIALGKWHLGFNSDDHPNQRGFDEFFGFLGGSRSYFPLENVNHQSMLQKNGERVKFEGYLTDILGERAVSFVEENREQPFFMYLAFNAVHTPMHAKEEHLAKYEGHPRQKLAAMTWSLDENVGKLIDKLESIGQLNNTLIFFLSDNGGATTNQSINGPLKGFKGNKFEAGHRVPFIVHWPDKIRGNKFYDGLSSSLDIFKTSIAAADIKEDEDWKLDGVNLIPYLKGEKQTEPHSKLFWRKLGKSAVRIGDDKLIKLNNYGSVLYNLKNDLGESNDLSKTDTLLHNELIKELESWDKEMMRPLWEEGDYWKERNFEIHKNLMKNKFRDVKGMNNLSNK</sequence>
<dbReference type="SUPFAM" id="SSF53649">
    <property type="entry name" value="Alkaline phosphatase-like"/>
    <property type="match status" value="1"/>
</dbReference>
<evidence type="ECO:0000259" key="3">
    <source>
        <dbReference type="Pfam" id="PF00884"/>
    </source>
</evidence>
<dbReference type="InterPro" id="IPR000917">
    <property type="entry name" value="Sulfatase_N"/>
</dbReference>
<name>A0A918IXV6_9FLAO</name>
<comment type="similarity">
    <text evidence="1">Belongs to the sulfatase family.</text>
</comment>
<dbReference type="RefSeq" id="WP_026814761.1">
    <property type="nucleotide sequence ID" value="NZ_BMWP01000012.1"/>
</dbReference>
<organism evidence="4 5">
    <name type="scientific">Arenibacter certesii</name>
    <dbReference type="NCBI Taxonomy" id="228955"/>
    <lineage>
        <taxon>Bacteria</taxon>
        <taxon>Pseudomonadati</taxon>
        <taxon>Bacteroidota</taxon>
        <taxon>Flavobacteriia</taxon>
        <taxon>Flavobacteriales</taxon>
        <taxon>Flavobacteriaceae</taxon>
        <taxon>Arenibacter</taxon>
    </lineage>
</organism>
<evidence type="ECO:0000313" key="4">
    <source>
        <dbReference type="EMBL" id="GGW35858.1"/>
    </source>
</evidence>
<comment type="caution">
    <text evidence="4">The sequence shown here is derived from an EMBL/GenBank/DDBJ whole genome shotgun (WGS) entry which is preliminary data.</text>
</comment>
<evidence type="ECO:0000256" key="1">
    <source>
        <dbReference type="ARBA" id="ARBA00008779"/>
    </source>
</evidence>
<dbReference type="Gene3D" id="3.40.720.10">
    <property type="entry name" value="Alkaline Phosphatase, subunit A"/>
    <property type="match status" value="1"/>
</dbReference>
<gene>
    <name evidence="4" type="ORF">GCM10007383_21160</name>
</gene>
<evidence type="ECO:0000256" key="2">
    <source>
        <dbReference type="ARBA" id="ARBA00022801"/>
    </source>
</evidence>
<accession>A0A918IXV6</accession>
<evidence type="ECO:0000313" key="5">
    <source>
        <dbReference type="Proteomes" id="UP000634668"/>
    </source>
</evidence>
<keyword evidence="5" id="KW-1185">Reference proteome</keyword>
<dbReference type="PANTHER" id="PTHR42693:SF53">
    <property type="entry name" value="ENDO-4-O-SULFATASE"/>
    <property type="match status" value="1"/>
</dbReference>